<protein>
    <submittedName>
        <fullName evidence="1">Photosystem II protein T</fullName>
    </submittedName>
</protein>
<keyword evidence="1" id="KW-0150">Chloroplast</keyword>
<reference evidence="1" key="1">
    <citation type="submission" date="2020-07" db="EMBL/GenBank/DDBJ databases">
        <title>DNAmark Project.</title>
        <authorList>
            <person name="Langkjaer E."/>
        </authorList>
    </citation>
    <scope>NUCLEOTIDE SEQUENCE</scope>
    <source>
        <strain evidence="1">DM467</strain>
    </source>
</reference>
<keyword evidence="1" id="KW-0934">Plastid</keyword>
<proteinExistence type="predicted"/>
<dbReference type="EMBL" id="MT798544">
    <property type="protein sequence ID" value="UEE83356.1"/>
    <property type="molecule type" value="Genomic_DNA"/>
</dbReference>
<geneLocation type="chloroplast" evidence="1"/>
<sequence>MRSCFTYNYNFRTYLFEIISPIKKKKESKKRGRRFFG</sequence>
<accession>A0A8K1VA46</accession>
<evidence type="ECO:0000313" key="1">
    <source>
        <dbReference type="EMBL" id="UEE83356.1"/>
    </source>
</evidence>
<name>A0A8K1VA46_9MYRT</name>
<organism evidence="1">
    <name type="scientific">Epilobium palustre</name>
    <dbReference type="NCBI Taxonomy" id="669682"/>
    <lineage>
        <taxon>Eukaryota</taxon>
        <taxon>Viridiplantae</taxon>
        <taxon>Streptophyta</taxon>
        <taxon>Embryophyta</taxon>
        <taxon>Tracheophyta</taxon>
        <taxon>Spermatophyta</taxon>
        <taxon>Magnoliopsida</taxon>
        <taxon>eudicotyledons</taxon>
        <taxon>Gunneridae</taxon>
        <taxon>Pentapetalae</taxon>
        <taxon>rosids</taxon>
        <taxon>malvids</taxon>
        <taxon>Myrtales</taxon>
        <taxon>Onagraceae</taxon>
        <taxon>Onagroideae</taxon>
        <taxon>Epilobieae</taxon>
        <taxon>Epilobium</taxon>
    </lineage>
</organism>
<gene>
    <name evidence="1" type="primary">psbT</name>
</gene>
<dbReference type="AlphaFoldDB" id="A0A8K1VA46"/>